<evidence type="ECO:0000313" key="3">
    <source>
        <dbReference type="EMBL" id="RMB01450.1"/>
    </source>
</evidence>
<protein>
    <submittedName>
        <fullName evidence="3">Outer membrane protein</fullName>
    </submittedName>
</protein>
<evidence type="ECO:0000256" key="1">
    <source>
        <dbReference type="ARBA" id="ARBA00009330"/>
    </source>
</evidence>
<dbReference type="AlphaFoldDB" id="A0A3M0BZC9"/>
<evidence type="ECO:0000256" key="2">
    <source>
        <dbReference type="SAM" id="SignalP"/>
    </source>
</evidence>
<dbReference type="Pfam" id="PF03922">
    <property type="entry name" value="OmpW"/>
    <property type="match status" value="1"/>
</dbReference>
<dbReference type="FunCoup" id="A0A3M0BZC9">
    <property type="interactions" value="54"/>
</dbReference>
<feature type="signal peptide" evidence="2">
    <location>
        <begin position="1"/>
        <end position="25"/>
    </location>
</feature>
<gene>
    <name evidence="3" type="ORF">BXY39_3634</name>
</gene>
<dbReference type="EMBL" id="REFR01000016">
    <property type="protein sequence ID" value="RMB01450.1"/>
    <property type="molecule type" value="Genomic_DNA"/>
</dbReference>
<comment type="caution">
    <text evidence="3">The sequence shown here is derived from an EMBL/GenBank/DDBJ whole genome shotgun (WGS) entry which is preliminary data.</text>
</comment>
<reference evidence="3 4" key="1">
    <citation type="submission" date="2018-10" db="EMBL/GenBank/DDBJ databases">
        <title>Genomic Encyclopedia of Archaeal and Bacterial Type Strains, Phase II (KMG-II): from individual species to whole genera.</title>
        <authorList>
            <person name="Goeker M."/>
        </authorList>
    </citation>
    <scope>NUCLEOTIDE SEQUENCE [LARGE SCALE GENOMIC DNA]</scope>
    <source>
        <strain evidence="3 4">DSM 25217</strain>
    </source>
</reference>
<proteinExistence type="inferred from homology"/>
<dbReference type="Gene3D" id="2.40.160.20">
    <property type="match status" value="1"/>
</dbReference>
<evidence type="ECO:0000313" key="4">
    <source>
        <dbReference type="Proteomes" id="UP000271227"/>
    </source>
</evidence>
<keyword evidence="4" id="KW-1185">Reference proteome</keyword>
<name>A0A3M0BZC9_9PROT</name>
<dbReference type="PANTHER" id="PTHR36920">
    <property type="match status" value="1"/>
</dbReference>
<comment type="similarity">
    <text evidence="1">Belongs to the OmpW/AlkL family.</text>
</comment>
<dbReference type="InParanoid" id="A0A3M0BZC9"/>
<organism evidence="3 4">
    <name type="scientific">Eilatimonas milleporae</name>
    <dbReference type="NCBI Taxonomy" id="911205"/>
    <lineage>
        <taxon>Bacteria</taxon>
        <taxon>Pseudomonadati</taxon>
        <taxon>Pseudomonadota</taxon>
        <taxon>Alphaproteobacteria</taxon>
        <taxon>Kordiimonadales</taxon>
        <taxon>Kordiimonadaceae</taxon>
        <taxon>Eilatimonas</taxon>
    </lineage>
</organism>
<dbReference type="SUPFAM" id="SSF56925">
    <property type="entry name" value="OMPA-like"/>
    <property type="match status" value="1"/>
</dbReference>
<dbReference type="GO" id="GO:0055085">
    <property type="term" value="P:transmembrane transport"/>
    <property type="evidence" value="ECO:0007669"/>
    <property type="project" value="TreeGrafter"/>
</dbReference>
<dbReference type="InterPro" id="IPR011250">
    <property type="entry name" value="OMP/PagP_B-barrel"/>
</dbReference>
<keyword evidence="2" id="KW-0732">Signal</keyword>
<sequence>MKTLKTVMLSALAVSAASVVVPAPAAEAEAGDWLVRLRGIYIRPNDDAVIDPIGGTSDIGGRFVPELDFTYFLTDKIALELILATAEHNVSAIDTAAGEVDLGDVNLLPPTLTLQYHPFAGEQFSPYFGAGVNYTVFFNEDAPSAAGSAVQDIDYSNEFGLALQAGADLALNDKWFVNVDVKRLWLSTDVTINGGDITADVDIDPWIFGFGIGTRF</sequence>
<dbReference type="OrthoDB" id="9807574at2"/>
<feature type="chain" id="PRO_5018199271" evidence="2">
    <location>
        <begin position="26"/>
        <end position="216"/>
    </location>
</feature>
<dbReference type="RefSeq" id="WP_121940273.1">
    <property type="nucleotide sequence ID" value="NZ_REFR01000016.1"/>
</dbReference>
<dbReference type="Proteomes" id="UP000271227">
    <property type="component" value="Unassembled WGS sequence"/>
</dbReference>
<dbReference type="PANTHER" id="PTHR36920:SF1">
    <property type="entry name" value="OUTER MEMBRANE PROTEIN W"/>
    <property type="match status" value="1"/>
</dbReference>
<accession>A0A3M0BZC9</accession>
<dbReference type="InterPro" id="IPR005618">
    <property type="entry name" value="OMPW"/>
</dbReference>
<dbReference type="GO" id="GO:0019867">
    <property type="term" value="C:outer membrane"/>
    <property type="evidence" value="ECO:0007669"/>
    <property type="project" value="InterPro"/>
</dbReference>